<proteinExistence type="predicted"/>
<name>A0A537IWN5_9BACT</name>
<comment type="caution">
    <text evidence="1">The sequence shown here is derived from an EMBL/GenBank/DDBJ whole genome shotgun (WGS) entry which is preliminary data.</text>
</comment>
<reference evidence="1 2" key="1">
    <citation type="journal article" date="2019" name="Nat. Microbiol.">
        <title>Mediterranean grassland soil C-N compound turnover is dependent on rainfall and depth, and is mediated by genomically divergent microorganisms.</title>
        <authorList>
            <person name="Diamond S."/>
            <person name="Andeer P.F."/>
            <person name="Li Z."/>
            <person name="Crits-Christoph A."/>
            <person name="Burstein D."/>
            <person name="Anantharaman K."/>
            <person name="Lane K.R."/>
            <person name="Thomas B.C."/>
            <person name="Pan C."/>
            <person name="Northen T.R."/>
            <person name="Banfield J.F."/>
        </authorList>
    </citation>
    <scope>NUCLEOTIDE SEQUENCE [LARGE SCALE GENOMIC DNA]</scope>
    <source>
        <strain evidence="1">NP_8</strain>
    </source>
</reference>
<protein>
    <submittedName>
        <fullName evidence="1">Uncharacterized protein</fullName>
    </submittedName>
</protein>
<organism evidence="1 2">
    <name type="scientific">Candidatus Segetimicrobium genomatis</name>
    <dbReference type="NCBI Taxonomy" id="2569760"/>
    <lineage>
        <taxon>Bacteria</taxon>
        <taxon>Bacillati</taxon>
        <taxon>Candidatus Sysuimicrobiota</taxon>
        <taxon>Candidatus Sysuimicrobiia</taxon>
        <taxon>Candidatus Sysuimicrobiales</taxon>
        <taxon>Candidatus Segetimicrobiaceae</taxon>
        <taxon>Candidatus Segetimicrobium</taxon>
    </lineage>
</organism>
<sequence length="158" mass="17090">MRISRVIAMTIVLVLAITSFWPALPAEAKPAKPAKVKNYKAGEVFCPAGLLVFGNIVIQSGRCYLLFVLRDDRGTFLAFAAPDTKIPPGQLVRLHTPAGAKLKGRIFYLVPIRTSAAVVPMDSVMLIAVRADDFGPQLSLTIVGTPAPNLTVIFNVRF</sequence>
<dbReference type="EMBL" id="VBAP01000040">
    <property type="protein sequence ID" value="TMI75729.1"/>
    <property type="molecule type" value="Genomic_DNA"/>
</dbReference>
<gene>
    <name evidence="1" type="ORF">E6H05_05755</name>
</gene>
<evidence type="ECO:0000313" key="2">
    <source>
        <dbReference type="Proteomes" id="UP000318834"/>
    </source>
</evidence>
<dbReference type="AlphaFoldDB" id="A0A537IWN5"/>
<accession>A0A537IWN5</accession>
<evidence type="ECO:0000313" key="1">
    <source>
        <dbReference type="EMBL" id="TMI75729.1"/>
    </source>
</evidence>
<dbReference type="Proteomes" id="UP000318834">
    <property type="component" value="Unassembled WGS sequence"/>
</dbReference>